<protein>
    <submittedName>
        <fullName evidence="1">Uncharacterized protein</fullName>
    </submittedName>
</protein>
<evidence type="ECO:0000313" key="2">
    <source>
        <dbReference type="Proteomes" id="UP000037505"/>
    </source>
</evidence>
<reference evidence="1 2" key="1">
    <citation type="submission" date="2014-06" db="EMBL/GenBank/DDBJ databases">
        <title>The Genome of the Aflatoxigenic Filamentous Fungus Aspergillus nomius.</title>
        <authorList>
            <person name="Moore M.G."/>
            <person name="Shannon B.M."/>
            <person name="Brian M.M."/>
        </authorList>
    </citation>
    <scope>NUCLEOTIDE SEQUENCE [LARGE SCALE GENOMIC DNA]</scope>
    <source>
        <strain evidence="1 2">NRRL 13137</strain>
    </source>
</reference>
<evidence type="ECO:0000313" key="1">
    <source>
        <dbReference type="EMBL" id="KNG84683.1"/>
    </source>
</evidence>
<name>A0A0L1IZT6_ASPN3</name>
<keyword evidence="2" id="KW-1185">Reference proteome</keyword>
<proteinExistence type="predicted"/>
<dbReference type="RefSeq" id="XP_015405606.1">
    <property type="nucleotide sequence ID" value="XM_015552248.1"/>
</dbReference>
<sequence length="310" mass="34999">MADCPVNPGIEGEGQHTSDYVMMARQNHSGLNDWNKVYYYQVWCCSRPVIPKPSRELDAGQRADWDFLMSILGDTTTEWLCPEFTVFLEYRPQYKDVAPSLDCISASPFGGTTITPLIQQLGAWLWTKSDAGHQEYVKWDPVDPFFIDDSERRYRLITTSIPTEQSASSTPPWEWGRNKAFQYLISGFSRERETQRSVITQVFNPGLRHTVYCTTDGVSRGALVHIKLCTPSENSVNVPELLENTEVKFQVAQEGRTYKEGDLLMKGRVVEVESSAGLVIATESVGTEVKPNVNFQIVTVIQPNIMAIDE</sequence>
<comment type="caution">
    <text evidence="1">The sequence shown here is derived from an EMBL/GenBank/DDBJ whole genome shotgun (WGS) entry which is preliminary data.</text>
</comment>
<dbReference type="AlphaFoldDB" id="A0A0L1IZT6"/>
<accession>A0A0L1IZT6</accession>
<dbReference type="Proteomes" id="UP000037505">
    <property type="component" value="Unassembled WGS sequence"/>
</dbReference>
<dbReference type="STRING" id="1509407.A0A0L1IZT6"/>
<organism evidence="1 2">
    <name type="scientific">Aspergillus nomiae NRRL (strain ATCC 15546 / NRRL 13137 / CBS 260.88 / M93)</name>
    <dbReference type="NCBI Taxonomy" id="1509407"/>
    <lineage>
        <taxon>Eukaryota</taxon>
        <taxon>Fungi</taxon>
        <taxon>Dikarya</taxon>
        <taxon>Ascomycota</taxon>
        <taxon>Pezizomycotina</taxon>
        <taxon>Eurotiomycetes</taxon>
        <taxon>Eurotiomycetidae</taxon>
        <taxon>Eurotiales</taxon>
        <taxon>Aspergillaceae</taxon>
        <taxon>Aspergillus</taxon>
        <taxon>Aspergillus subgen. Circumdati</taxon>
    </lineage>
</organism>
<dbReference type="GeneID" id="26808796"/>
<gene>
    <name evidence="1" type="ORF">ANOM_006992</name>
</gene>
<dbReference type="EMBL" id="JNOM01000194">
    <property type="protein sequence ID" value="KNG84683.1"/>
    <property type="molecule type" value="Genomic_DNA"/>
</dbReference>